<protein>
    <recommendedName>
        <fullName evidence="2">Reverse transcriptase domain-containing protein</fullName>
    </recommendedName>
</protein>
<evidence type="ECO:0000313" key="1">
    <source>
        <dbReference type="EMBL" id="CAG6694246.1"/>
    </source>
</evidence>
<name>A0A8D8TWM5_9HEMI</name>
<dbReference type="AlphaFoldDB" id="A0A8D8TWM5"/>
<evidence type="ECO:0008006" key="2">
    <source>
        <dbReference type="Google" id="ProtNLM"/>
    </source>
</evidence>
<sequence>MADALFVILKEKGIKHKESNMKKIEERNIIMESQQERISSIRMQRENVGSKDKSRSKAGMLFIGTVIQLNCYIQKALDEERPEMVKWHGIRVEGFKIDMYADDIALIAESVEELKETLETMKHNYSVHK</sequence>
<organism evidence="1">
    <name type="scientific">Cacopsylla melanoneura</name>
    <dbReference type="NCBI Taxonomy" id="428564"/>
    <lineage>
        <taxon>Eukaryota</taxon>
        <taxon>Metazoa</taxon>
        <taxon>Ecdysozoa</taxon>
        <taxon>Arthropoda</taxon>
        <taxon>Hexapoda</taxon>
        <taxon>Insecta</taxon>
        <taxon>Pterygota</taxon>
        <taxon>Neoptera</taxon>
        <taxon>Paraneoptera</taxon>
        <taxon>Hemiptera</taxon>
        <taxon>Sternorrhyncha</taxon>
        <taxon>Psylloidea</taxon>
        <taxon>Psyllidae</taxon>
        <taxon>Psyllinae</taxon>
        <taxon>Cacopsylla</taxon>
    </lineage>
</organism>
<reference evidence="1" key="1">
    <citation type="submission" date="2021-05" db="EMBL/GenBank/DDBJ databases">
        <authorList>
            <person name="Alioto T."/>
            <person name="Alioto T."/>
            <person name="Gomez Garrido J."/>
        </authorList>
    </citation>
    <scope>NUCLEOTIDE SEQUENCE</scope>
</reference>
<proteinExistence type="predicted"/>
<dbReference type="EMBL" id="HBUF01317125">
    <property type="protein sequence ID" value="CAG6694246.1"/>
    <property type="molecule type" value="Transcribed_RNA"/>
</dbReference>
<accession>A0A8D8TWM5</accession>